<evidence type="ECO:0000313" key="2">
    <source>
        <dbReference type="EMBL" id="PIO60367.1"/>
    </source>
</evidence>
<reference evidence="2 3" key="1">
    <citation type="submission" date="2015-09" db="EMBL/GenBank/DDBJ databases">
        <title>Draft genome of the parasitic nematode Teladorsagia circumcincta isolate WARC Sus (inbred).</title>
        <authorList>
            <person name="Mitreva M."/>
        </authorList>
    </citation>
    <scope>NUCLEOTIDE SEQUENCE [LARGE SCALE GENOMIC DNA]</scope>
    <source>
        <strain evidence="2 3">S</strain>
    </source>
</reference>
<feature type="region of interest" description="Disordered" evidence="1">
    <location>
        <begin position="78"/>
        <end position="110"/>
    </location>
</feature>
<dbReference type="AlphaFoldDB" id="A0A2G9TR06"/>
<dbReference type="Proteomes" id="UP000230423">
    <property type="component" value="Unassembled WGS sequence"/>
</dbReference>
<dbReference type="EMBL" id="KZ355620">
    <property type="protein sequence ID" value="PIO60367.1"/>
    <property type="molecule type" value="Genomic_DNA"/>
</dbReference>
<gene>
    <name evidence="2" type="ORF">TELCIR_18138</name>
</gene>
<proteinExistence type="predicted"/>
<evidence type="ECO:0000313" key="3">
    <source>
        <dbReference type="Proteomes" id="UP000230423"/>
    </source>
</evidence>
<evidence type="ECO:0000256" key="1">
    <source>
        <dbReference type="SAM" id="MobiDB-lite"/>
    </source>
</evidence>
<name>A0A2G9TR06_TELCI</name>
<feature type="compositionally biased region" description="Polar residues" evidence="1">
    <location>
        <begin position="84"/>
        <end position="109"/>
    </location>
</feature>
<feature type="region of interest" description="Disordered" evidence="1">
    <location>
        <begin position="1"/>
        <end position="61"/>
    </location>
</feature>
<accession>A0A2G9TR06</accession>
<feature type="non-terminal residue" evidence="2">
    <location>
        <position position="1"/>
    </location>
</feature>
<dbReference type="OrthoDB" id="2126778at2759"/>
<sequence>LLNFDDEPEGSLKKYLFGRESPVEAKVEETDEERPESPLGLADFESEPDGSDTPQTNKIYIGPLPTLISTDAEVPLLAPPPRTVLSQPSSSVVRPTSHIDSNTDDSGYSVQDLFPLMGQTKPETSSQDGIIDLLGAPSLQFPNPFDESKTTEWDLLLSQCDIQQSSDLI</sequence>
<organism evidence="2 3">
    <name type="scientific">Teladorsagia circumcincta</name>
    <name type="common">Brown stomach worm</name>
    <name type="synonym">Ostertagia circumcincta</name>
    <dbReference type="NCBI Taxonomy" id="45464"/>
    <lineage>
        <taxon>Eukaryota</taxon>
        <taxon>Metazoa</taxon>
        <taxon>Ecdysozoa</taxon>
        <taxon>Nematoda</taxon>
        <taxon>Chromadorea</taxon>
        <taxon>Rhabditida</taxon>
        <taxon>Rhabditina</taxon>
        <taxon>Rhabditomorpha</taxon>
        <taxon>Strongyloidea</taxon>
        <taxon>Trichostrongylidae</taxon>
        <taxon>Teladorsagia</taxon>
    </lineage>
</organism>
<keyword evidence="3" id="KW-1185">Reference proteome</keyword>
<protein>
    <submittedName>
        <fullName evidence="2">Uncharacterized protein</fullName>
    </submittedName>
</protein>